<feature type="non-terminal residue" evidence="4">
    <location>
        <position position="1"/>
    </location>
</feature>
<evidence type="ECO:0000256" key="1">
    <source>
        <dbReference type="ARBA" id="ARBA00023157"/>
    </source>
</evidence>
<reference evidence="4 5" key="1">
    <citation type="submission" date="2022-05" db="EMBL/GenBank/DDBJ databases">
        <authorList>
            <consortium name="Genoscope - CEA"/>
            <person name="William W."/>
        </authorList>
    </citation>
    <scope>NUCLEOTIDE SEQUENCE [LARGE SCALE GENOMIC DNA]</scope>
</reference>
<dbReference type="PROSITE" id="PS51406">
    <property type="entry name" value="FIBRINOGEN_C_2"/>
    <property type="match status" value="1"/>
</dbReference>
<sequence length="303" mass="34857">SCKHIRDAGDSRGDGEYWIDPENKGSPLKVYCDMTTDGGERQVYFEALFSSLTICSKRQGKEMYRLPLASQIPLKYLCAVSESIGKKNPMSIKDIRLKAAGSRIPSTCPTYGKSSLYFFAVSGGWLLVSNLVMANSSRSVPLLVEWSYHAISQYHRNNMFLAKTAMNELRTYLNFTQLRFHCSKRSKRTFHVTTATNSIGEAVVQYFSGQTDARPYSCKSFVRMEDDNSKLAKVCRQWGSGDFRKRYVGKWSSSNRDDNRLYDHTVIVWWTYHWTIRPPQRRFDCDDLAHTVSAGDFWKVFVR</sequence>
<evidence type="ECO:0000256" key="2">
    <source>
        <dbReference type="SAM" id="MobiDB-lite"/>
    </source>
</evidence>
<organism evidence="4 5">
    <name type="scientific">Pocillopora meandrina</name>
    <dbReference type="NCBI Taxonomy" id="46732"/>
    <lineage>
        <taxon>Eukaryota</taxon>
        <taxon>Metazoa</taxon>
        <taxon>Cnidaria</taxon>
        <taxon>Anthozoa</taxon>
        <taxon>Hexacorallia</taxon>
        <taxon>Scleractinia</taxon>
        <taxon>Astrocoeniina</taxon>
        <taxon>Pocilloporidae</taxon>
        <taxon>Pocillopora</taxon>
    </lineage>
</organism>
<keyword evidence="1" id="KW-1015">Disulfide bond</keyword>
<evidence type="ECO:0000259" key="3">
    <source>
        <dbReference type="PROSITE" id="PS51406"/>
    </source>
</evidence>
<dbReference type="SUPFAM" id="SSF56496">
    <property type="entry name" value="Fibrinogen C-terminal domain-like"/>
    <property type="match status" value="1"/>
</dbReference>
<evidence type="ECO:0000313" key="4">
    <source>
        <dbReference type="EMBL" id="CAH3039634.1"/>
    </source>
</evidence>
<feature type="domain" description="Fibrinogen C-terminal" evidence="3">
    <location>
        <begin position="1"/>
        <end position="39"/>
    </location>
</feature>
<dbReference type="GO" id="GO:0005615">
    <property type="term" value="C:extracellular space"/>
    <property type="evidence" value="ECO:0007669"/>
    <property type="project" value="TreeGrafter"/>
</dbReference>
<dbReference type="AlphaFoldDB" id="A0AAU9W0V6"/>
<dbReference type="Gene3D" id="2.60.120.1000">
    <property type="match status" value="1"/>
</dbReference>
<accession>A0AAU9W0V6</accession>
<comment type="caution">
    <text evidence="4">The sequence shown here is derived from an EMBL/GenBank/DDBJ whole genome shotgun (WGS) entry which is preliminary data.</text>
</comment>
<dbReference type="NCBIfam" id="NF040941">
    <property type="entry name" value="GGGWT_bact"/>
    <property type="match status" value="1"/>
</dbReference>
<evidence type="ECO:0000313" key="5">
    <source>
        <dbReference type="Proteomes" id="UP001159428"/>
    </source>
</evidence>
<dbReference type="Proteomes" id="UP001159428">
    <property type="component" value="Unassembled WGS sequence"/>
</dbReference>
<dbReference type="EMBL" id="CALNXJ010000005">
    <property type="protein sequence ID" value="CAH3039634.1"/>
    <property type="molecule type" value="Genomic_DNA"/>
</dbReference>
<dbReference type="InterPro" id="IPR036056">
    <property type="entry name" value="Fibrinogen-like_C"/>
</dbReference>
<dbReference type="GO" id="GO:0070492">
    <property type="term" value="F:oligosaccharide binding"/>
    <property type="evidence" value="ECO:0007669"/>
    <property type="project" value="TreeGrafter"/>
</dbReference>
<proteinExistence type="predicted"/>
<gene>
    <name evidence="4" type="ORF">PMEA_00026249</name>
</gene>
<name>A0AAU9W0V6_9CNID</name>
<dbReference type="PANTHER" id="PTHR16146:SF46">
    <property type="entry name" value="INTELECTIN-1A-RELATED"/>
    <property type="match status" value="1"/>
</dbReference>
<protein>
    <recommendedName>
        <fullName evidence="3">Fibrinogen C-terminal domain-containing protein</fullName>
    </recommendedName>
</protein>
<feature type="compositionally biased region" description="Basic and acidic residues" evidence="2">
    <location>
        <begin position="1"/>
        <end position="15"/>
    </location>
</feature>
<dbReference type="InterPro" id="IPR002181">
    <property type="entry name" value="Fibrinogen_a/b/g_C_dom"/>
</dbReference>
<feature type="region of interest" description="Disordered" evidence="2">
    <location>
        <begin position="1"/>
        <end position="20"/>
    </location>
</feature>
<dbReference type="PANTHER" id="PTHR16146">
    <property type="entry name" value="INTELECTIN"/>
    <property type="match status" value="1"/>
</dbReference>
<keyword evidence="5" id="KW-1185">Reference proteome</keyword>